<keyword evidence="2" id="KW-0963">Cytoplasm</keyword>
<comment type="function">
    <text evidence="2">Required for maturation of urease via the functional incorporation of the urease nickel metallocenter.</text>
</comment>
<comment type="similarity">
    <text evidence="2">Belongs to the UreD family.</text>
</comment>
<dbReference type="Pfam" id="PF01774">
    <property type="entry name" value="UreD"/>
    <property type="match status" value="1"/>
</dbReference>
<reference evidence="3 4" key="1">
    <citation type="submission" date="2016-03" db="EMBL/GenBank/DDBJ databases">
        <title>Genome sequence of Rhodococcus kyotonensis KB10.</title>
        <authorList>
            <person name="Jeong H."/>
            <person name="Hong C.E."/>
            <person name="Jo S.H."/>
            <person name="Park J.M."/>
        </authorList>
    </citation>
    <scope>NUCLEOTIDE SEQUENCE [LARGE SCALE GENOMIC DNA]</scope>
    <source>
        <strain evidence="3 4">KB10</strain>
    </source>
</reference>
<dbReference type="InterPro" id="IPR002669">
    <property type="entry name" value="UreD"/>
</dbReference>
<dbReference type="Proteomes" id="UP000077519">
    <property type="component" value="Unassembled WGS sequence"/>
</dbReference>
<evidence type="ECO:0000313" key="4">
    <source>
        <dbReference type="Proteomes" id="UP000077519"/>
    </source>
</evidence>
<proteinExistence type="inferred from homology"/>
<dbReference type="GO" id="GO:0016151">
    <property type="term" value="F:nickel cation binding"/>
    <property type="evidence" value="ECO:0007669"/>
    <property type="project" value="UniProtKB-UniRule"/>
</dbReference>
<dbReference type="GO" id="GO:0005737">
    <property type="term" value="C:cytoplasm"/>
    <property type="evidence" value="ECO:0007669"/>
    <property type="project" value="UniProtKB-SubCell"/>
</dbReference>
<evidence type="ECO:0000313" key="3">
    <source>
        <dbReference type="EMBL" id="OAK57287.1"/>
    </source>
</evidence>
<gene>
    <name evidence="2" type="primary">ureD</name>
    <name evidence="3" type="ORF">A3K89_00200</name>
</gene>
<name>A0A177YNX0_9NOCA</name>
<comment type="caution">
    <text evidence="3">The sequence shown here is derived from an EMBL/GenBank/DDBJ whole genome shotgun (WGS) entry which is preliminary data.</text>
</comment>
<organism evidence="3 4">
    <name type="scientific">Rhodococcoides kyotonense</name>
    <dbReference type="NCBI Taxonomy" id="398843"/>
    <lineage>
        <taxon>Bacteria</taxon>
        <taxon>Bacillati</taxon>
        <taxon>Actinomycetota</taxon>
        <taxon>Actinomycetes</taxon>
        <taxon>Mycobacteriales</taxon>
        <taxon>Nocardiaceae</taxon>
        <taxon>Rhodococcoides</taxon>
    </lineage>
</organism>
<sequence length="257" mass="27388">MTTPLALDLSFTTTGARTVFDRRRYRWPQTVGRMFHLDASDPGRGRVIVQNSGGSLHPGDRIRQRIAATTGARIEVVGQGAMLVTGVPDGRAGAERTELRVDDGAELAFRPEPRILTAFAHARQDTHVKLGSGIVVLTDAVVVHPEVTAETFGSFRSCVRVTTAGRILALDAQHASSLPSPRSGLRAFATVYLLGRRPDDAVMKRTTAPLDEMDGRSGVYAAVTSLPNGVGRAVRLAATGGGLLRAAMAEVVGHWTT</sequence>
<keyword evidence="1 2" id="KW-0143">Chaperone</keyword>
<dbReference type="HAMAP" id="MF_01384">
    <property type="entry name" value="UreD"/>
    <property type="match status" value="1"/>
</dbReference>
<accession>A0A177YNX0</accession>
<keyword evidence="4" id="KW-1185">Reference proteome</keyword>
<comment type="subunit">
    <text evidence="2">UreD, UreF and UreG form a complex that acts as a GTP-hydrolysis-dependent molecular chaperone, activating the urease apoprotein by helping to assemble the nickel containing metallocenter of UreC. The UreE protein probably delivers the nickel.</text>
</comment>
<protein>
    <recommendedName>
        <fullName evidence="2">Urease accessory protein UreD</fullName>
    </recommendedName>
</protein>
<dbReference type="AlphaFoldDB" id="A0A177YNX0"/>
<dbReference type="EMBL" id="LVHI01000001">
    <property type="protein sequence ID" value="OAK57287.1"/>
    <property type="molecule type" value="Genomic_DNA"/>
</dbReference>
<dbReference type="RefSeq" id="WP_068420442.1">
    <property type="nucleotide sequence ID" value="NZ_LVHI01000001.1"/>
</dbReference>
<evidence type="ECO:0000256" key="2">
    <source>
        <dbReference type="HAMAP-Rule" id="MF_01384"/>
    </source>
</evidence>
<evidence type="ECO:0000256" key="1">
    <source>
        <dbReference type="ARBA" id="ARBA00023186"/>
    </source>
</evidence>
<comment type="subcellular location">
    <subcellularLocation>
        <location evidence="2">Cytoplasm</location>
    </subcellularLocation>
</comment>
<keyword evidence="2" id="KW-0996">Nickel insertion</keyword>